<evidence type="ECO:0000259" key="1">
    <source>
        <dbReference type="Pfam" id="PF00753"/>
    </source>
</evidence>
<feature type="domain" description="Metallo-beta-lactamase" evidence="1">
    <location>
        <begin position="92"/>
        <end position="191"/>
    </location>
</feature>
<name>A0A238VT43_9ACTN</name>
<gene>
    <name evidence="2" type="ORF">SAMN06265355_102347</name>
</gene>
<evidence type="ECO:0000313" key="3">
    <source>
        <dbReference type="Proteomes" id="UP000198420"/>
    </source>
</evidence>
<dbReference type="InterPro" id="IPR001279">
    <property type="entry name" value="Metallo-B-lactamas"/>
</dbReference>
<organism evidence="2 3">
    <name type="scientific">Actinomadura mexicana</name>
    <dbReference type="NCBI Taxonomy" id="134959"/>
    <lineage>
        <taxon>Bacteria</taxon>
        <taxon>Bacillati</taxon>
        <taxon>Actinomycetota</taxon>
        <taxon>Actinomycetes</taxon>
        <taxon>Streptosporangiales</taxon>
        <taxon>Thermomonosporaceae</taxon>
        <taxon>Actinomadura</taxon>
    </lineage>
</organism>
<sequence>MCETAGGVGEAAAATPRPVRGAAVDPVALEPVDEVEIVTLVDNVYDALLGDDERTRRAGSGAGVVAAPQFEGGRTTAGMIAEHGFSALVTVRRAGRSTTLLFDTGRSPDAMVTNADRLGIDLGDIQGVVLSHGHFDHAGGMAGMVGLRGVRSMPMVLHPLVWTRRRLAVPGRDVEELPTLSRRALDGEGFQVIERREPSLLLDGSVLITGEVDRTTEFEHGMPPPHQAWTGAEWAHDPLVLDDQALVVDVRGRGLVVLTGCGHAGAINIVRHAQRLTGVERLHALVGGLHLGGPAFEPVISPTVAALTDLAPGLVVPGHCTGWRAQHALAAALPDAWVQSSSGTAYRLSAA</sequence>
<dbReference type="OrthoDB" id="2971563at2"/>
<accession>A0A238VT43</accession>
<keyword evidence="3" id="KW-1185">Reference proteome</keyword>
<dbReference type="PANTHER" id="PTHR13754">
    <property type="entry name" value="METALLO-BETA-LACTAMASE SUPERFAMILY PROTEIN"/>
    <property type="match status" value="1"/>
</dbReference>
<dbReference type="CDD" id="cd07713">
    <property type="entry name" value="DHPS-like_MBL-fold"/>
    <property type="match status" value="1"/>
</dbReference>
<dbReference type="EMBL" id="FZNP01000002">
    <property type="protein sequence ID" value="SNR37485.1"/>
    <property type="molecule type" value="Genomic_DNA"/>
</dbReference>
<dbReference type="Gene3D" id="3.60.15.10">
    <property type="entry name" value="Ribonuclease Z/Hydroxyacylglutathione hydrolase-like"/>
    <property type="match status" value="1"/>
</dbReference>
<dbReference type="RefSeq" id="WP_089310612.1">
    <property type="nucleotide sequence ID" value="NZ_FZNP01000002.1"/>
</dbReference>
<evidence type="ECO:0000313" key="2">
    <source>
        <dbReference type="EMBL" id="SNR37485.1"/>
    </source>
</evidence>
<dbReference type="InterPro" id="IPR052926">
    <property type="entry name" value="Metallo-beta-lactamase_dom"/>
</dbReference>
<dbReference type="Proteomes" id="UP000198420">
    <property type="component" value="Unassembled WGS sequence"/>
</dbReference>
<proteinExistence type="predicted"/>
<reference evidence="3" key="1">
    <citation type="submission" date="2017-06" db="EMBL/GenBank/DDBJ databases">
        <authorList>
            <person name="Varghese N."/>
            <person name="Submissions S."/>
        </authorList>
    </citation>
    <scope>NUCLEOTIDE SEQUENCE [LARGE SCALE GENOMIC DNA]</scope>
    <source>
        <strain evidence="3">DSM 44485</strain>
    </source>
</reference>
<dbReference type="GO" id="GO:0016740">
    <property type="term" value="F:transferase activity"/>
    <property type="evidence" value="ECO:0007669"/>
    <property type="project" value="TreeGrafter"/>
</dbReference>
<dbReference type="AlphaFoldDB" id="A0A238VT43"/>
<dbReference type="InterPro" id="IPR041712">
    <property type="entry name" value="DHPS-like_MBL-fold"/>
</dbReference>
<dbReference type="SUPFAM" id="SSF56281">
    <property type="entry name" value="Metallo-hydrolase/oxidoreductase"/>
    <property type="match status" value="1"/>
</dbReference>
<dbReference type="PANTHER" id="PTHR13754:SF13">
    <property type="entry name" value="METALLO-BETA-LACTAMASE SUPERFAMILY PROTEIN (AFU_ORTHOLOGUE AFUA_3G07630)"/>
    <property type="match status" value="1"/>
</dbReference>
<dbReference type="Pfam" id="PF00753">
    <property type="entry name" value="Lactamase_B"/>
    <property type="match status" value="1"/>
</dbReference>
<protein>
    <submittedName>
        <fullName evidence="2">7,8-dihydropterin-6-yl-methyl-4-(Beta-D-ribofuranosyl)aminobenzene 5'-phosphate synthase</fullName>
    </submittedName>
</protein>
<dbReference type="InterPro" id="IPR036866">
    <property type="entry name" value="RibonucZ/Hydroxyglut_hydro"/>
</dbReference>